<protein>
    <submittedName>
        <fullName evidence="3">Uncharacterized protein</fullName>
    </submittedName>
</protein>
<evidence type="ECO:0000313" key="3">
    <source>
        <dbReference type="EMBL" id="MCX2941080.1"/>
    </source>
</evidence>
<evidence type="ECO:0000313" key="4">
    <source>
        <dbReference type="Proteomes" id="UP001300745"/>
    </source>
</evidence>
<keyword evidence="2" id="KW-1133">Transmembrane helix</keyword>
<reference evidence="3 4" key="1">
    <citation type="submission" date="2022-11" db="EMBL/GenBank/DDBJ databases">
        <title>Mycobacterium sp. nov.</title>
        <authorList>
            <person name="Papic B."/>
            <person name="Spicic S."/>
            <person name="Duvnjak S."/>
        </authorList>
    </citation>
    <scope>NUCLEOTIDE SEQUENCE [LARGE SCALE GENOMIC DNA]</scope>
    <source>
        <strain evidence="3 4">CVI_P4</strain>
    </source>
</reference>
<dbReference type="EMBL" id="JAPJDO010000057">
    <property type="protein sequence ID" value="MCX2941080.1"/>
    <property type="molecule type" value="Genomic_DNA"/>
</dbReference>
<dbReference type="Proteomes" id="UP001300745">
    <property type="component" value="Unassembled WGS sequence"/>
</dbReference>
<comment type="caution">
    <text evidence="3">The sequence shown here is derived from an EMBL/GenBank/DDBJ whole genome shotgun (WGS) entry which is preliminary data.</text>
</comment>
<keyword evidence="2" id="KW-0812">Transmembrane</keyword>
<dbReference type="RefSeq" id="WP_266000965.1">
    <property type="nucleotide sequence ID" value="NZ_JAPJDN010000057.1"/>
</dbReference>
<proteinExistence type="predicted"/>
<name>A0ABT3SQB0_9MYCO</name>
<keyword evidence="4" id="KW-1185">Reference proteome</keyword>
<gene>
    <name evidence="3" type="ORF">ORI27_30765</name>
</gene>
<feature type="region of interest" description="Disordered" evidence="1">
    <location>
        <begin position="1"/>
        <end position="27"/>
    </location>
</feature>
<accession>A0ABT3SQB0</accession>
<feature type="compositionally biased region" description="Polar residues" evidence="1">
    <location>
        <begin position="1"/>
        <end position="10"/>
    </location>
</feature>
<feature type="transmembrane region" description="Helical" evidence="2">
    <location>
        <begin position="56"/>
        <end position="77"/>
    </location>
</feature>
<organism evidence="3 4">
    <name type="scientific">Mycobacterium pinniadriaticum</name>
    <dbReference type="NCBI Taxonomy" id="2994102"/>
    <lineage>
        <taxon>Bacteria</taxon>
        <taxon>Bacillati</taxon>
        <taxon>Actinomycetota</taxon>
        <taxon>Actinomycetes</taxon>
        <taxon>Mycobacteriales</taxon>
        <taxon>Mycobacteriaceae</taxon>
        <taxon>Mycobacterium</taxon>
    </lineage>
</organism>
<keyword evidence="2" id="KW-0472">Membrane</keyword>
<sequence>MADQTNTTSLEGADDLPNDYNRDGSDVIDATLNSPVVPTAHLSVPIKQKKSSISRLTIPILILAMLGLPAATIFAAFQNTKPMSLAQENAFASQQIDLNSLDLPVSTASQDAPGTLTVNGQLSVAGSLQVNPGAKPANPKAGQIYYDKASHNLGYYNGANFVYLQGGGASSTTNVTNVAEVTNTTVINNYSTAVPPDDDPDAVLLQGDTPGTVQTGNFNIDGAGVMGIASIGTGNIETINGTTGNIATVNATDLNGTTGIITTVNSDTLNGTTGNIATINSDSGNISILNSDTATVTGATTLNGATTVNGAALFNNTLTTQADSSNALQVKDAADNTLLNVNTTNNDIAIGSGNSTFAINGSGSSSPAGTNVNLGITNVLSDNTSYRTGTGRLAMKFTTGIAGGTLQSLSTYILLNSGYTFYLGLYADNGNSPNSLPTTLLTSASGTSVTGWNTLSVSPVTLQPYTSYWIVMALPRQIVIPQGGSSSTVCLTSGSLSLPTNFGTSCSSYNFGFSFYATYLTDPAGADAGNAMFSISDTGQATFRSTIDSTHAFRIQDATNGATLFNLDSVTGNIAIGKSSASYKLDIDHGDINLTSGQSLRFGGTNVLSATTTSTTLAGTAITLQGATTMSSTAAIQGAATFASSVSVTGAATFSSTATVSGALTATNTVTNKVNSVTAFRIQNTSLANLFVADTTNMIITIAGSDTSYASLTLTDAHFKSTQTTPPTIAAPTNCGAGATAAVAAGSTDTAGSFTITTGTDGTSSTCDATITFQQPYGAAPKSIIIVGKGNGAAVDREIYVTSEATTGFNITFNKSAAGADSTVYEFNYWVIE</sequence>
<evidence type="ECO:0000256" key="2">
    <source>
        <dbReference type="SAM" id="Phobius"/>
    </source>
</evidence>
<evidence type="ECO:0000256" key="1">
    <source>
        <dbReference type="SAM" id="MobiDB-lite"/>
    </source>
</evidence>